<dbReference type="InterPro" id="IPR043128">
    <property type="entry name" value="Rev_trsase/Diguanyl_cyclase"/>
</dbReference>
<evidence type="ECO:0000313" key="5">
    <source>
        <dbReference type="EMBL" id="GGF94800.1"/>
    </source>
</evidence>
<reference evidence="5" key="2">
    <citation type="submission" date="2020-09" db="EMBL/GenBank/DDBJ databases">
        <authorList>
            <person name="Sun Q."/>
            <person name="Zhou Y."/>
        </authorList>
    </citation>
    <scope>NUCLEOTIDE SEQUENCE</scope>
    <source>
        <strain evidence="5">CGMCC 1.12181</strain>
    </source>
</reference>
<reference evidence="5" key="1">
    <citation type="journal article" date="2014" name="Int. J. Syst. Evol. Microbiol.">
        <title>Complete genome sequence of Corynebacterium casei LMG S-19264T (=DSM 44701T), isolated from a smear-ripened cheese.</title>
        <authorList>
            <consortium name="US DOE Joint Genome Institute (JGI-PGF)"/>
            <person name="Walter F."/>
            <person name="Albersmeier A."/>
            <person name="Kalinowski J."/>
            <person name="Ruckert C."/>
        </authorList>
    </citation>
    <scope>NUCLEOTIDE SEQUENCE</scope>
    <source>
        <strain evidence="5">CGMCC 1.12181</strain>
    </source>
</reference>
<dbReference type="GO" id="GO:0052621">
    <property type="term" value="F:diguanylate cyclase activity"/>
    <property type="evidence" value="ECO:0007669"/>
    <property type="project" value="UniProtKB-EC"/>
</dbReference>
<feature type="transmembrane region" description="Helical" evidence="3">
    <location>
        <begin position="24"/>
        <end position="46"/>
    </location>
</feature>
<dbReference type="PANTHER" id="PTHR45138">
    <property type="entry name" value="REGULATORY COMPONENTS OF SENSORY TRANSDUCTION SYSTEM"/>
    <property type="match status" value="1"/>
</dbReference>
<feature type="transmembrane region" description="Helical" evidence="3">
    <location>
        <begin position="133"/>
        <end position="152"/>
    </location>
</feature>
<dbReference type="EMBL" id="BMEO01000005">
    <property type="protein sequence ID" value="GGF94800.1"/>
    <property type="molecule type" value="Genomic_DNA"/>
</dbReference>
<evidence type="ECO:0000259" key="4">
    <source>
        <dbReference type="PROSITE" id="PS50887"/>
    </source>
</evidence>
<dbReference type="GO" id="GO:0043709">
    <property type="term" value="P:cell adhesion involved in single-species biofilm formation"/>
    <property type="evidence" value="ECO:0007669"/>
    <property type="project" value="TreeGrafter"/>
</dbReference>
<dbReference type="InterPro" id="IPR050469">
    <property type="entry name" value="Diguanylate_Cyclase"/>
</dbReference>
<dbReference type="PANTHER" id="PTHR45138:SF9">
    <property type="entry name" value="DIGUANYLATE CYCLASE DGCM-RELATED"/>
    <property type="match status" value="1"/>
</dbReference>
<feature type="transmembrane region" description="Helical" evidence="3">
    <location>
        <begin position="158"/>
        <end position="180"/>
    </location>
</feature>
<sequence length="272" mass="31619">MEWFFKKPQHAAFKQQFIEEQLGYARSMAIFAACYYFFFSFLDFYLTNETTWQLLKIRFAVTLVLVFLLSLTFHEKLKHHWQIFIGLLVFVAGLGVILMAVYVPDTYKPIYAQGLLLVIFYGYTMNKLLLKPAILGGCGITLAYFFYAYFFSGLAAEFMVTSLFFQISTNAFGIFAVYFMQKTAFQAYRKNEHLKNHNKSLLKQSETDGLTGIGNRRFFNSRFEGLFKQKVRVLDYVSLLLCDIDFFKNYNDAYGHLKGDDTLIKVAELLAK</sequence>
<dbReference type="CDD" id="cd01949">
    <property type="entry name" value="GGDEF"/>
    <property type="match status" value="1"/>
</dbReference>
<dbReference type="AlphaFoldDB" id="A0A917CPZ1"/>
<dbReference type="NCBIfam" id="TIGR00254">
    <property type="entry name" value="GGDEF"/>
    <property type="match status" value="1"/>
</dbReference>
<keyword evidence="6" id="KW-1185">Reference proteome</keyword>
<keyword evidence="3" id="KW-0472">Membrane</keyword>
<dbReference type="Gene3D" id="3.30.70.270">
    <property type="match status" value="1"/>
</dbReference>
<gene>
    <name evidence="5" type="ORF">GCM10011365_15150</name>
</gene>
<proteinExistence type="predicted"/>
<organism evidence="5 6">
    <name type="scientific">Marinicella pacifica</name>
    <dbReference type="NCBI Taxonomy" id="1171543"/>
    <lineage>
        <taxon>Bacteria</taxon>
        <taxon>Pseudomonadati</taxon>
        <taxon>Pseudomonadota</taxon>
        <taxon>Gammaproteobacteria</taxon>
        <taxon>Lysobacterales</taxon>
        <taxon>Marinicellaceae</taxon>
        <taxon>Marinicella</taxon>
    </lineage>
</organism>
<name>A0A917CPZ1_9GAMM</name>
<keyword evidence="3" id="KW-1133">Transmembrane helix</keyword>
<dbReference type="GO" id="GO:0005886">
    <property type="term" value="C:plasma membrane"/>
    <property type="evidence" value="ECO:0007669"/>
    <property type="project" value="TreeGrafter"/>
</dbReference>
<dbReference type="PROSITE" id="PS50887">
    <property type="entry name" value="GGDEF"/>
    <property type="match status" value="1"/>
</dbReference>
<evidence type="ECO:0000256" key="1">
    <source>
        <dbReference type="ARBA" id="ARBA00012528"/>
    </source>
</evidence>
<evidence type="ECO:0000256" key="2">
    <source>
        <dbReference type="ARBA" id="ARBA00034247"/>
    </source>
</evidence>
<dbReference type="InterPro" id="IPR029787">
    <property type="entry name" value="Nucleotide_cyclase"/>
</dbReference>
<feature type="transmembrane region" description="Helical" evidence="3">
    <location>
        <begin position="52"/>
        <end position="71"/>
    </location>
</feature>
<feature type="domain" description="GGDEF" evidence="4">
    <location>
        <begin position="235"/>
        <end position="272"/>
    </location>
</feature>
<comment type="catalytic activity">
    <reaction evidence="2">
        <text>2 GTP = 3',3'-c-di-GMP + 2 diphosphate</text>
        <dbReference type="Rhea" id="RHEA:24898"/>
        <dbReference type="ChEBI" id="CHEBI:33019"/>
        <dbReference type="ChEBI" id="CHEBI:37565"/>
        <dbReference type="ChEBI" id="CHEBI:58805"/>
        <dbReference type="EC" id="2.7.7.65"/>
    </reaction>
</comment>
<dbReference type="EC" id="2.7.7.65" evidence="1"/>
<dbReference type="GO" id="GO:1902201">
    <property type="term" value="P:negative regulation of bacterial-type flagellum-dependent cell motility"/>
    <property type="evidence" value="ECO:0007669"/>
    <property type="project" value="TreeGrafter"/>
</dbReference>
<dbReference type="Proteomes" id="UP000605253">
    <property type="component" value="Unassembled WGS sequence"/>
</dbReference>
<dbReference type="SUPFAM" id="SSF55073">
    <property type="entry name" value="Nucleotide cyclase"/>
    <property type="match status" value="1"/>
</dbReference>
<keyword evidence="3" id="KW-0812">Transmembrane</keyword>
<dbReference type="InterPro" id="IPR000160">
    <property type="entry name" value="GGDEF_dom"/>
</dbReference>
<protein>
    <recommendedName>
        <fullName evidence="1">diguanylate cyclase</fullName>
        <ecNumber evidence="1">2.7.7.65</ecNumber>
    </recommendedName>
</protein>
<evidence type="ECO:0000313" key="6">
    <source>
        <dbReference type="Proteomes" id="UP000605253"/>
    </source>
</evidence>
<comment type="caution">
    <text evidence="5">The sequence shown here is derived from an EMBL/GenBank/DDBJ whole genome shotgun (WGS) entry which is preliminary data.</text>
</comment>
<accession>A0A917CPZ1</accession>
<evidence type="ECO:0000256" key="3">
    <source>
        <dbReference type="SAM" id="Phobius"/>
    </source>
</evidence>
<feature type="transmembrane region" description="Helical" evidence="3">
    <location>
        <begin position="83"/>
        <end position="103"/>
    </location>
</feature>
<dbReference type="Pfam" id="PF00990">
    <property type="entry name" value="GGDEF"/>
    <property type="match status" value="1"/>
</dbReference>